<dbReference type="HOGENOM" id="CLU_2777453_0_0_1"/>
<dbReference type="EMBL" id="CH476624">
    <property type="protein sequence ID" value="EDO01164.1"/>
    <property type="molecule type" value="Genomic_DNA"/>
</dbReference>
<keyword evidence="2" id="KW-1185">Reference proteome</keyword>
<accession>A7EE98</accession>
<evidence type="ECO:0000313" key="1">
    <source>
        <dbReference type="EMBL" id="EDO01164.1"/>
    </source>
</evidence>
<dbReference type="AlphaFoldDB" id="A7EE98"/>
<dbReference type="Proteomes" id="UP000001312">
    <property type="component" value="Unassembled WGS sequence"/>
</dbReference>
<evidence type="ECO:0000313" key="2">
    <source>
        <dbReference type="Proteomes" id="UP000001312"/>
    </source>
</evidence>
<organism evidence="1 2">
    <name type="scientific">Sclerotinia sclerotiorum (strain ATCC 18683 / 1980 / Ss-1)</name>
    <name type="common">White mold</name>
    <name type="synonym">Whetzelinia sclerotiorum</name>
    <dbReference type="NCBI Taxonomy" id="665079"/>
    <lineage>
        <taxon>Eukaryota</taxon>
        <taxon>Fungi</taxon>
        <taxon>Dikarya</taxon>
        <taxon>Ascomycota</taxon>
        <taxon>Pezizomycotina</taxon>
        <taxon>Leotiomycetes</taxon>
        <taxon>Helotiales</taxon>
        <taxon>Sclerotiniaceae</taxon>
        <taxon>Sclerotinia</taxon>
    </lineage>
</organism>
<protein>
    <submittedName>
        <fullName evidence="1">Uncharacterized protein</fullName>
    </submittedName>
</protein>
<dbReference type="GeneID" id="5491905"/>
<dbReference type="KEGG" id="ssl:SS1G_03638"/>
<gene>
    <name evidence="1" type="ORF">SS1G_03638</name>
</gene>
<proteinExistence type="predicted"/>
<sequence>MVILQVKNDTREILNVLADDSPVYDGQGIVNRVVPILNDEGEDEVGGDETIEVLRRGIDDVHRHDKVVG</sequence>
<name>A7EE98_SCLS1</name>
<dbReference type="InParanoid" id="A7EE98"/>
<reference evidence="2" key="1">
    <citation type="journal article" date="2011" name="PLoS Genet.">
        <title>Genomic analysis of the necrotrophic fungal pathogens Sclerotinia sclerotiorum and Botrytis cinerea.</title>
        <authorList>
            <person name="Amselem J."/>
            <person name="Cuomo C.A."/>
            <person name="van Kan J.A."/>
            <person name="Viaud M."/>
            <person name="Benito E.P."/>
            <person name="Couloux A."/>
            <person name="Coutinho P.M."/>
            <person name="de Vries R.P."/>
            <person name="Dyer P.S."/>
            <person name="Fillinger S."/>
            <person name="Fournier E."/>
            <person name="Gout L."/>
            <person name="Hahn M."/>
            <person name="Kohn L."/>
            <person name="Lapalu N."/>
            <person name="Plummer K.M."/>
            <person name="Pradier J.M."/>
            <person name="Quevillon E."/>
            <person name="Sharon A."/>
            <person name="Simon A."/>
            <person name="ten Have A."/>
            <person name="Tudzynski B."/>
            <person name="Tudzynski P."/>
            <person name="Wincker P."/>
            <person name="Andrew M."/>
            <person name="Anthouard V."/>
            <person name="Beever R.E."/>
            <person name="Beffa R."/>
            <person name="Benoit I."/>
            <person name="Bouzid O."/>
            <person name="Brault B."/>
            <person name="Chen Z."/>
            <person name="Choquer M."/>
            <person name="Collemare J."/>
            <person name="Cotton P."/>
            <person name="Danchin E.G."/>
            <person name="Da Silva C."/>
            <person name="Gautier A."/>
            <person name="Giraud C."/>
            <person name="Giraud T."/>
            <person name="Gonzalez C."/>
            <person name="Grossetete S."/>
            <person name="Guldener U."/>
            <person name="Henrissat B."/>
            <person name="Howlett B.J."/>
            <person name="Kodira C."/>
            <person name="Kretschmer M."/>
            <person name="Lappartient A."/>
            <person name="Leroch M."/>
            <person name="Levis C."/>
            <person name="Mauceli E."/>
            <person name="Neuveglise C."/>
            <person name="Oeser B."/>
            <person name="Pearson M."/>
            <person name="Poulain J."/>
            <person name="Poussereau N."/>
            <person name="Quesneville H."/>
            <person name="Rascle C."/>
            <person name="Schumacher J."/>
            <person name="Segurens B."/>
            <person name="Sexton A."/>
            <person name="Silva E."/>
            <person name="Sirven C."/>
            <person name="Soanes D.M."/>
            <person name="Talbot N.J."/>
            <person name="Templeton M."/>
            <person name="Yandava C."/>
            <person name="Yarden O."/>
            <person name="Zeng Q."/>
            <person name="Rollins J.A."/>
            <person name="Lebrun M.H."/>
            <person name="Dickman M."/>
        </authorList>
    </citation>
    <scope>NUCLEOTIDE SEQUENCE [LARGE SCALE GENOMIC DNA]</scope>
    <source>
        <strain evidence="2">ATCC 18683 / 1980 / Ss-1</strain>
    </source>
</reference>
<dbReference type="RefSeq" id="XP_001595549.1">
    <property type="nucleotide sequence ID" value="XM_001595499.1"/>
</dbReference>